<comment type="function">
    <text evidence="8">Acts as a component of the translation initiation factor 2B (eIF2B) complex, which catalyzes the exchange of GDP for GTP on the eukaryotic initiation factor 2 (eIF2) complex gamma subunit. Its guanine nucleotide exchange factor activity is repressed when bound to eIF2 complex phosphorylated on the alpha subunit, thereby limiting the amount of methionyl-initiator methionine tRNA available to the ribosome and consequently global translation is repressed.</text>
</comment>
<feature type="domain" description="EIF2B subunit epsilon/gamma LbH" evidence="11">
    <location>
        <begin position="322"/>
        <end position="402"/>
    </location>
</feature>
<evidence type="ECO:0000256" key="9">
    <source>
        <dbReference type="ARBA" id="ARBA00046432"/>
    </source>
</evidence>
<keyword evidence="3" id="KW-0963">Cytoplasm</keyword>
<name>A0A8D8MYJ5_CULPI</name>
<dbReference type="InterPro" id="IPR005835">
    <property type="entry name" value="NTP_transferase_dom"/>
</dbReference>
<dbReference type="GO" id="GO:0005851">
    <property type="term" value="C:eukaryotic translation initiation factor 2B complex"/>
    <property type="evidence" value="ECO:0007669"/>
    <property type="project" value="TreeGrafter"/>
</dbReference>
<dbReference type="GO" id="GO:0005829">
    <property type="term" value="C:cytosol"/>
    <property type="evidence" value="ECO:0007669"/>
    <property type="project" value="UniProtKB-SubCell"/>
</dbReference>
<dbReference type="GO" id="GO:0005085">
    <property type="term" value="F:guanyl-nucleotide exchange factor activity"/>
    <property type="evidence" value="ECO:0007669"/>
    <property type="project" value="TreeGrafter"/>
</dbReference>
<proteinExistence type="inferred from homology"/>
<dbReference type="Pfam" id="PF00483">
    <property type="entry name" value="NTP_transferase"/>
    <property type="match status" value="1"/>
</dbReference>
<comment type="similarity">
    <text evidence="2">Belongs to the eIF-2B gamma/epsilon subunits family.</text>
</comment>
<evidence type="ECO:0000313" key="12">
    <source>
        <dbReference type="EMBL" id="CAG6545499.1"/>
    </source>
</evidence>
<dbReference type="EMBL" id="HBUE01339285">
    <property type="protein sequence ID" value="CAG6597646.1"/>
    <property type="molecule type" value="Transcribed_RNA"/>
</dbReference>
<evidence type="ECO:0000256" key="7">
    <source>
        <dbReference type="ARBA" id="ARBA00044229"/>
    </source>
</evidence>
<evidence type="ECO:0000256" key="3">
    <source>
        <dbReference type="ARBA" id="ARBA00022490"/>
    </source>
</evidence>
<keyword evidence="4 12" id="KW-0396">Initiation factor</keyword>
<reference evidence="12" key="1">
    <citation type="submission" date="2021-05" db="EMBL/GenBank/DDBJ databases">
        <authorList>
            <person name="Alioto T."/>
            <person name="Alioto T."/>
            <person name="Gomez Garrido J."/>
        </authorList>
    </citation>
    <scope>NUCLEOTIDE SEQUENCE</scope>
</reference>
<dbReference type="AlphaFoldDB" id="A0A8D8MYJ5"/>
<evidence type="ECO:0000259" key="10">
    <source>
        <dbReference type="Pfam" id="PF00483"/>
    </source>
</evidence>
<dbReference type="InterPro" id="IPR051960">
    <property type="entry name" value="eIF2B_gamma"/>
</dbReference>
<dbReference type="GO" id="GO:0003743">
    <property type="term" value="F:translation initiation factor activity"/>
    <property type="evidence" value="ECO:0007669"/>
    <property type="project" value="UniProtKB-KW"/>
</dbReference>
<evidence type="ECO:0000256" key="8">
    <source>
        <dbReference type="ARBA" id="ARBA00045373"/>
    </source>
</evidence>
<organism evidence="12">
    <name type="scientific">Culex pipiens</name>
    <name type="common">House mosquito</name>
    <dbReference type="NCBI Taxonomy" id="7175"/>
    <lineage>
        <taxon>Eukaryota</taxon>
        <taxon>Metazoa</taxon>
        <taxon>Ecdysozoa</taxon>
        <taxon>Arthropoda</taxon>
        <taxon>Hexapoda</taxon>
        <taxon>Insecta</taxon>
        <taxon>Pterygota</taxon>
        <taxon>Neoptera</taxon>
        <taxon>Endopterygota</taxon>
        <taxon>Diptera</taxon>
        <taxon>Nematocera</taxon>
        <taxon>Culicoidea</taxon>
        <taxon>Culicidae</taxon>
        <taxon>Culicinae</taxon>
        <taxon>Culicini</taxon>
        <taxon>Culex</taxon>
        <taxon>Culex</taxon>
    </lineage>
</organism>
<evidence type="ECO:0000256" key="2">
    <source>
        <dbReference type="ARBA" id="ARBA00007878"/>
    </source>
</evidence>
<accession>A0A8D8MYJ5</accession>
<dbReference type="InterPro" id="IPR056764">
    <property type="entry name" value="LbH_EIF2B3/5"/>
</dbReference>
<dbReference type="CDD" id="cd04198">
    <property type="entry name" value="eIF-2B_gamma_N"/>
    <property type="match status" value="1"/>
</dbReference>
<dbReference type="Gene3D" id="2.160.10.10">
    <property type="entry name" value="Hexapeptide repeat proteins"/>
    <property type="match status" value="1"/>
</dbReference>
<evidence type="ECO:0000259" key="11">
    <source>
        <dbReference type="Pfam" id="PF25084"/>
    </source>
</evidence>
<evidence type="ECO:0000256" key="4">
    <source>
        <dbReference type="ARBA" id="ARBA00022540"/>
    </source>
</evidence>
<dbReference type="PANTHER" id="PTHR45989:SF1">
    <property type="entry name" value="TRANSLATION INITIATION FACTOR EIF-2B SUBUNIT GAMMA"/>
    <property type="match status" value="1"/>
</dbReference>
<evidence type="ECO:0000256" key="6">
    <source>
        <dbReference type="ARBA" id="ARBA00044196"/>
    </source>
</evidence>
<feature type="domain" description="Nucleotidyl transferase" evidence="10">
    <location>
        <begin position="7"/>
        <end position="133"/>
    </location>
</feature>
<dbReference type="CDD" id="cd04652">
    <property type="entry name" value="LbH_eIF2B_gamma_C"/>
    <property type="match status" value="1"/>
</dbReference>
<sequence length="421" mass="47331">MISEFQAVVFAAGKGSRFPEILENRPKCLLPIGPYPLIWYPLRMLQCHGFVDVIVIVLENEKMEIQSKLERTSLKLRIEFCTVLDECDVGTAEALRQIADRIKTDVLLVSCDIITDFNLCNLLKQFRQQDASVVSLLMHCTPACNGPVPGVRMKYKFEKDLFAVCSQSNRLVFMGSESDFENGFKLLGHLLRQHEKFDVLSGLMDAHIYVVKKWIVDILKTHSIISIKGELLPFIVKKQMCEQKFNLTHDANSNQNQNCATEPAITKCFISLAPETSFGLRINTLQSFYQANQQIYNVFETVTNMPVSCLITKTCDVRSTQMAQTTVGEQSVIQEKTSINKSTIGASCKINSKVRLSDSILMDNVVIEKNVIIENSIICDKTVVNSGSVLRNCLVGFNYIIPMGSKNESSNLTNLNNFMPI</sequence>
<dbReference type="EMBL" id="HBUE01232454">
    <property type="protein sequence ID" value="CAG6545499.1"/>
    <property type="molecule type" value="Transcribed_RNA"/>
</dbReference>
<keyword evidence="5" id="KW-0648">Protein biosynthesis</keyword>
<dbReference type="Gene3D" id="3.90.550.10">
    <property type="entry name" value="Spore Coat Polysaccharide Biosynthesis Protein SpsA, Chain A"/>
    <property type="match status" value="1"/>
</dbReference>
<comment type="subunit">
    <text evidence="9">Component of the translation initiation factor 2B (eIF2B) complex which is a heterodecamer of two sets of five different subunits: alpha, beta, gamma, delta and epsilon. Subunits alpha, beta and delta comprise a regulatory subcomplex and subunits epsilon and gamma comprise a catalytic subcomplex. Within the complex, the hexameric regulatory complex resides at the center, with the two heterodimeric catalytic subcomplexes bound on opposite sides.</text>
</comment>
<dbReference type="Pfam" id="PF25084">
    <property type="entry name" value="LbH_EIF2B"/>
    <property type="match status" value="1"/>
</dbReference>
<evidence type="ECO:0000256" key="5">
    <source>
        <dbReference type="ARBA" id="ARBA00022917"/>
    </source>
</evidence>
<protein>
    <recommendedName>
        <fullName evidence="6">Translation initiation factor eIF2B subunit gamma</fullName>
    </recommendedName>
    <alternativeName>
        <fullName evidence="7">eIF2B GDP-GTP exchange factor subunit gamma</fullName>
    </alternativeName>
</protein>
<dbReference type="GO" id="GO:0002183">
    <property type="term" value="P:cytoplasmic translational initiation"/>
    <property type="evidence" value="ECO:0007669"/>
    <property type="project" value="TreeGrafter"/>
</dbReference>
<evidence type="ECO:0000256" key="1">
    <source>
        <dbReference type="ARBA" id="ARBA00004514"/>
    </source>
</evidence>
<comment type="subcellular location">
    <subcellularLocation>
        <location evidence="1">Cytoplasm</location>
        <location evidence="1">Cytosol</location>
    </subcellularLocation>
</comment>
<dbReference type="SUPFAM" id="SSF53448">
    <property type="entry name" value="Nucleotide-diphospho-sugar transferases"/>
    <property type="match status" value="1"/>
</dbReference>
<dbReference type="PANTHER" id="PTHR45989">
    <property type="entry name" value="TRANSLATION INITIATION FACTOR EIF-2B SUBUNIT GAMMA"/>
    <property type="match status" value="1"/>
</dbReference>
<dbReference type="InterPro" id="IPR029044">
    <property type="entry name" value="Nucleotide-diphossugar_trans"/>
</dbReference>